<accession>A0ABX0T082</accession>
<dbReference type="RefSeq" id="WP_167120027.1">
    <property type="nucleotide sequence ID" value="NZ_JAANOU010000001.1"/>
</dbReference>
<protein>
    <submittedName>
        <fullName evidence="1">Uncharacterized protein</fullName>
    </submittedName>
</protein>
<gene>
    <name evidence="1" type="ORF">FHX46_005146</name>
</gene>
<dbReference type="EMBL" id="JAANOU010000001">
    <property type="protein sequence ID" value="NIH82616.1"/>
    <property type="molecule type" value="Genomic_DNA"/>
</dbReference>
<sequence>MHEIELRRAAFGDQPAPGLLPAGGTPVHRLLAAIVLGAQARYAAAVTLLNPLTRDRDPVIAALALTTLASHRRQLGGHVAARALDGTALRHACAANGPGGGSDTDPDGLDAPGALADALLGLAADHLGTGRLTASRRVLRRAAAAAASWRTRTRLGWVTAELALAAGDGSAAVESAEAALAEAVAAGSVRHTVKSRLVLAAALGTIGQKRRARELVSGAQADADAYDLSSLSWPAGLIAADLWPAEADRHRSRTAAVLHAVLLGSDPEGRRLARESPWVPV</sequence>
<evidence type="ECO:0000313" key="1">
    <source>
        <dbReference type="EMBL" id="NIH82616.1"/>
    </source>
</evidence>
<proteinExistence type="predicted"/>
<reference evidence="1 2" key="1">
    <citation type="submission" date="2020-03" db="EMBL/GenBank/DDBJ databases">
        <title>Sequencing the genomes of 1000 actinobacteria strains.</title>
        <authorList>
            <person name="Klenk H.-P."/>
        </authorList>
    </citation>
    <scope>NUCLEOTIDE SEQUENCE [LARGE SCALE GENOMIC DNA]</scope>
    <source>
        <strain evidence="1 2">DSM 45668</strain>
    </source>
</reference>
<organism evidence="1 2">
    <name type="scientific">Amycolatopsis viridis</name>
    <dbReference type="NCBI Taxonomy" id="185678"/>
    <lineage>
        <taxon>Bacteria</taxon>
        <taxon>Bacillati</taxon>
        <taxon>Actinomycetota</taxon>
        <taxon>Actinomycetes</taxon>
        <taxon>Pseudonocardiales</taxon>
        <taxon>Pseudonocardiaceae</taxon>
        <taxon>Amycolatopsis</taxon>
    </lineage>
</organism>
<comment type="caution">
    <text evidence="1">The sequence shown here is derived from an EMBL/GenBank/DDBJ whole genome shotgun (WGS) entry which is preliminary data.</text>
</comment>
<keyword evidence="2" id="KW-1185">Reference proteome</keyword>
<dbReference type="Proteomes" id="UP000754495">
    <property type="component" value="Unassembled WGS sequence"/>
</dbReference>
<name>A0ABX0T082_9PSEU</name>
<evidence type="ECO:0000313" key="2">
    <source>
        <dbReference type="Proteomes" id="UP000754495"/>
    </source>
</evidence>